<dbReference type="EMBL" id="LN899821">
    <property type="protein sequence ID" value="CUV19465.1"/>
    <property type="molecule type" value="Genomic_DNA"/>
</dbReference>
<sequence>MSVGCRVRRQRLAHVAARIVTLMKTKAAIASMCRRSSAGSTAGKPNIDDLITHTLPLERIHEGVVPMKRGESIRYHQARTPTSKSIPVMLVPSQESLR</sequence>
<proteinExistence type="predicted"/>
<dbReference type="EMBL" id="LN899824">
    <property type="protein sequence ID" value="CUV26836.1"/>
    <property type="molecule type" value="Genomic_DNA"/>
</dbReference>
<evidence type="ECO:0000313" key="2">
    <source>
        <dbReference type="EMBL" id="CUV19465.1"/>
    </source>
</evidence>
<name>A0A0S4UB62_RALSL</name>
<dbReference type="PATRIC" id="fig|305.118.peg.907"/>
<dbReference type="AlphaFoldDB" id="A0A0S4UB62"/>
<evidence type="ECO:0000256" key="1">
    <source>
        <dbReference type="SAM" id="MobiDB-lite"/>
    </source>
</evidence>
<feature type="region of interest" description="Disordered" evidence="1">
    <location>
        <begin position="77"/>
        <end position="98"/>
    </location>
</feature>
<gene>
    <name evidence="2" type="ORF">PSS4_v1_1030033</name>
    <name evidence="3" type="ORF">RUN1985_v1_10034</name>
</gene>
<evidence type="ECO:0000313" key="3">
    <source>
        <dbReference type="EMBL" id="CUV26836.1"/>
    </source>
</evidence>
<protein>
    <submittedName>
        <fullName evidence="2">Uncharacterized protein</fullName>
    </submittedName>
</protein>
<organism evidence="2">
    <name type="scientific">Ralstonia solanacearum</name>
    <name type="common">Pseudomonas solanacearum</name>
    <dbReference type="NCBI Taxonomy" id="305"/>
    <lineage>
        <taxon>Bacteria</taxon>
        <taxon>Pseudomonadati</taxon>
        <taxon>Pseudomonadota</taxon>
        <taxon>Betaproteobacteria</taxon>
        <taxon>Burkholderiales</taxon>
        <taxon>Burkholderiaceae</taxon>
        <taxon>Ralstonia</taxon>
        <taxon>Ralstonia solanacearum species complex</taxon>
    </lineage>
</organism>
<reference evidence="2" key="1">
    <citation type="submission" date="2015-10" db="EMBL/GenBank/DDBJ databases">
        <authorList>
            <person name="Gilbert D.G."/>
        </authorList>
    </citation>
    <scope>NUCLEOTIDE SEQUENCE</scope>
    <source>
        <strain evidence="2">Phyl III-seqv23</strain>
    </source>
</reference>
<accession>A0A0S4UB62</accession>